<feature type="domain" description="FAD/NAD(P)-binding" evidence="5">
    <location>
        <begin position="5"/>
        <end position="306"/>
    </location>
</feature>
<comment type="caution">
    <text evidence="7">The sequence shown here is derived from an EMBL/GenBank/DDBJ whole genome shotgun (WGS) entry which is preliminary data.</text>
</comment>
<organism evidence="7 8">
    <name type="scientific">Massilia niabensis</name>
    <dbReference type="NCBI Taxonomy" id="544910"/>
    <lineage>
        <taxon>Bacteria</taxon>
        <taxon>Pseudomonadati</taxon>
        <taxon>Pseudomonadota</taxon>
        <taxon>Betaproteobacteria</taxon>
        <taxon>Burkholderiales</taxon>
        <taxon>Oxalobacteraceae</taxon>
        <taxon>Telluria group</taxon>
        <taxon>Massilia</taxon>
    </lineage>
</organism>
<evidence type="ECO:0000256" key="2">
    <source>
        <dbReference type="ARBA" id="ARBA00022630"/>
    </source>
</evidence>
<dbReference type="PANTHER" id="PTHR43557:SF2">
    <property type="entry name" value="RIESKE DOMAIN-CONTAINING PROTEIN-RELATED"/>
    <property type="match status" value="1"/>
</dbReference>
<evidence type="ECO:0000256" key="4">
    <source>
        <dbReference type="ARBA" id="ARBA00023002"/>
    </source>
</evidence>
<proteinExistence type="predicted"/>
<evidence type="ECO:0000256" key="3">
    <source>
        <dbReference type="ARBA" id="ARBA00022827"/>
    </source>
</evidence>
<evidence type="ECO:0000313" key="7">
    <source>
        <dbReference type="EMBL" id="MFC5458886.1"/>
    </source>
</evidence>
<dbReference type="Gene3D" id="3.50.50.60">
    <property type="entry name" value="FAD/NAD(P)-binding domain"/>
    <property type="match status" value="2"/>
</dbReference>
<comment type="cofactor">
    <cofactor evidence="1">
        <name>FAD</name>
        <dbReference type="ChEBI" id="CHEBI:57692"/>
    </cofactor>
</comment>
<evidence type="ECO:0000256" key="1">
    <source>
        <dbReference type="ARBA" id="ARBA00001974"/>
    </source>
</evidence>
<dbReference type="Pfam" id="PF07992">
    <property type="entry name" value="Pyr_redox_2"/>
    <property type="match status" value="1"/>
</dbReference>
<dbReference type="PANTHER" id="PTHR43557">
    <property type="entry name" value="APOPTOSIS-INDUCING FACTOR 1"/>
    <property type="match status" value="1"/>
</dbReference>
<gene>
    <name evidence="7" type="ORF">ACFPN5_03565</name>
</gene>
<dbReference type="SUPFAM" id="SSF51905">
    <property type="entry name" value="FAD/NAD(P)-binding domain"/>
    <property type="match status" value="2"/>
</dbReference>
<reference evidence="8" key="1">
    <citation type="journal article" date="2019" name="Int. J. Syst. Evol. Microbiol.">
        <title>The Global Catalogue of Microorganisms (GCM) 10K type strain sequencing project: providing services to taxonomists for standard genome sequencing and annotation.</title>
        <authorList>
            <consortium name="The Broad Institute Genomics Platform"/>
            <consortium name="The Broad Institute Genome Sequencing Center for Infectious Disease"/>
            <person name="Wu L."/>
            <person name="Ma J."/>
        </authorList>
    </citation>
    <scope>NUCLEOTIDE SEQUENCE [LARGE SCALE GENOMIC DNA]</scope>
    <source>
        <strain evidence="8">KACC 12649</strain>
    </source>
</reference>
<feature type="domain" description="Reductase C-terminal" evidence="6">
    <location>
        <begin position="325"/>
        <end position="408"/>
    </location>
</feature>
<keyword evidence="8" id="KW-1185">Reference proteome</keyword>
<evidence type="ECO:0000259" key="6">
    <source>
        <dbReference type="Pfam" id="PF14759"/>
    </source>
</evidence>
<dbReference type="InterPro" id="IPR036188">
    <property type="entry name" value="FAD/NAD-bd_sf"/>
</dbReference>
<keyword evidence="3" id="KW-0274">FAD</keyword>
<evidence type="ECO:0000259" key="5">
    <source>
        <dbReference type="Pfam" id="PF07992"/>
    </source>
</evidence>
<evidence type="ECO:0000313" key="8">
    <source>
        <dbReference type="Proteomes" id="UP001596050"/>
    </source>
</evidence>
<dbReference type="InterPro" id="IPR016156">
    <property type="entry name" value="FAD/NAD-linked_Rdtase_dimer_sf"/>
</dbReference>
<dbReference type="EMBL" id="JBHSMU010000004">
    <property type="protein sequence ID" value="MFC5458886.1"/>
    <property type="molecule type" value="Genomic_DNA"/>
</dbReference>
<dbReference type="InterPro" id="IPR028202">
    <property type="entry name" value="Reductase_C"/>
</dbReference>
<keyword evidence="2" id="KW-0285">Flavoprotein</keyword>
<dbReference type="SUPFAM" id="SSF55424">
    <property type="entry name" value="FAD/NAD-linked reductases, dimerisation (C-terminal) domain"/>
    <property type="match status" value="1"/>
</dbReference>
<sequence length="412" mass="43625">MNDALLILGNGCGGTEVAFAARAAGWNGPITLVGDEAAMPYHRPPLSKAYLSGEASAASLDIKTPQLYEKFNIGLVTGTAATTIARRERHVTLADGRTLPYDRLVLATGGRARPLPAAVSAAGAANFHYLRTRADAEAIRTGFVPGRALVIVGGGYVGLEVAAAARKAGMAVTLLEAAPRLLARVTAPSLSQFYLDVHRAAGVDVRLDAQVERFELSDDSSRITAVLCADGTRLAADLVIAGIGLLPNTELASAAGLAVDDGIIVDDQLCTSDSTIFAIGDCARARSALYGRSVRIESVPNALEQARKLAALLCGRQPRPDSAPWFWSDQYDLALKMVGLSHGYDQLVLRGAIDQHSFSAFYLLEGRVLAADSVNRPHEFIQAKRLVNQRAVVDAALLADDSIGLEQMMPPQ</sequence>
<dbReference type="Proteomes" id="UP001596050">
    <property type="component" value="Unassembled WGS sequence"/>
</dbReference>
<dbReference type="InterPro" id="IPR023753">
    <property type="entry name" value="FAD/NAD-binding_dom"/>
</dbReference>
<keyword evidence="4" id="KW-0560">Oxidoreductase</keyword>
<dbReference type="Pfam" id="PF14759">
    <property type="entry name" value="Reductase_C"/>
    <property type="match status" value="1"/>
</dbReference>
<dbReference type="InterPro" id="IPR050446">
    <property type="entry name" value="FAD-oxidoreductase/Apoptosis"/>
</dbReference>
<dbReference type="PRINTS" id="PR00411">
    <property type="entry name" value="PNDRDTASEI"/>
</dbReference>
<protein>
    <submittedName>
        <fullName evidence="7">NAD(P)/FAD-dependent oxidoreductase</fullName>
    </submittedName>
</protein>
<accession>A0ABW0L259</accession>
<dbReference type="Gene3D" id="3.30.390.30">
    <property type="match status" value="1"/>
</dbReference>
<dbReference type="RefSeq" id="WP_379780173.1">
    <property type="nucleotide sequence ID" value="NZ_JBHSMU010000004.1"/>
</dbReference>
<name>A0ABW0L259_9BURK</name>
<dbReference type="PRINTS" id="PR00368">
    <property type="entry name" value="FADPNR"/>
</dbReference>